<sequence length="457" mass="49472">MDSLPAYLTQLFINNQYVDCLGDSKLSVYNPATGDLVSDQIPVAGEKDVQLAVDAATAAFAPGSQWRTMVASERQKLLFRFADILEANQDRLAYLTRLTLGAPYLPFGKSEIETAIGCFRYYAGWVDKFAGQSFPADDGFYKIVRNEPLGVVAGIIPWNGPLASVGLKAAPALATGNVFILKPSEKTPLMAAELGKLILEAGFPPGVFQVLTGDGSTGSLLASHMQVAKISFTGSVATGKIVQVLAAKSNLKRCTLELGGKSPAVVFDDADLANAVHWCVNGLTTNSGQICFAASRVYVQEGIYDRFIDAYKKAFEAKREVIGDPNDERSQLGPVVDKAQYDRILNIIDTAKEENQGTLLVGGRPLSSEGYYIEPALFADTKPEAYIYKEEIFGPVVVINKFRTEEDVMARSNASKYGLMAGVFTQDINRALRMSSDFDSGVVGVNCINIPPWVNIL</sequence>
<evidence type="ECO:0000256" key="6">
    <source>
        <dbReference type="RuleBase" id="RU003345"/>
    </source>
</evidence>
<evidence type="ECO:0000256" key="4">
    <source>
        <dbReference type="ARBA" id="ARBA00049194"/>
    </source>
</evidence>
<dbReference type="InterPro" id="IPR015590">
    <property type="entry name" value="Aldehyde_DH_dom"/>
</dbReference>
<dbReference type="PROSITE" id="PS00687">
    <property type="entry name" value="ALDEHYDE_DEHYDR_GLU"/>
    <property type="match status" value="1"/>
</dbReference>
<dbReference type="GO" id="GO:0004029">
    <property type="term" value="F:aldehyde dehydrogenase (NAD+) activity"/>
    <property type="evidence" value="ECO:0007669"/>
    <property type="project" value="UniProtKB-EC"/>
</dbReference>
<dbReference type="InterPro" id="IPR016162">
    <property type="entry name" value="Ald_DH_N"/>
</dbReference>
<comment type="catalytic activity">
    <reaction evidence="4">
        <text>an aldehyde + NAD(+) + H2O = a carboxylate + NADH + 2 H(+)</text>
        <dbReference type="Rhea" id="RHEA:16185"/>
        <dbReference type="ChEBI" id="CHEBI:15377"/>
        <dbReference type="ChEBI" id="CHEBI:15378"/>
        <dbReference type="ChEBI" id="CHEBI:17478"/>
        <dbReference type="ChEBI" id="CHEBI:29067"/>
        <dbReference type="ChEBI" id="CHEBI:57540"/>
        <dbReference type="ChEBI" id="CHEBI:57945"/>
        <dbReference type="EC" id="1.2.1.3"/>
    </reaction>
</comment>
<dbReference type="Pfam" id="PF00171">
    <property type="entry name" value="Aldedh"/>
    <property type="match status" value="1"/>
</dbReference>
<proteinExistence type="inferred from homology"/>
<reference evidence="8" key="2">
    <citation type="submission" date="2020-02" db="EMBL/GenBank/DDBJ databases">
        <authorList>
            <person name="Gilchrist C.L.M."/>
            <person name="Chooi Y.-H."/>
        </authorList>
    </citation>
    <scope>NUCLEOTIDE SEQUENCE</scope>
    <source>
        <strain evidence="8">MST-FP2251</strain>
    </source>
</reference>
<dbReference type="PANTHER" id="PTHR11699">
    <property type="entry name" value="ALDEHYDE DEHYDROGENASE-RELATED"/>
    <property type="match status" value="1"/>
</dbReference>
<evidence type="ECO:0000313" key="9">
    <source>
        <dbReference type="Proteomes" id="UP001194746"/>
    </source>
</evidence>
<comment type="similarity">
    <text evidence="1 6">Belongs to the aldehyde dehydrogenase family.</text>
</comment>
<keyword evidence="9" id="KW-1185">Reference proteome</keyword>
<name>A0AAD4GR46_ASPNN</name>
<evidence type="ECO:0000313" key="8">
    <source>
        <dbReference type="EMBL" id="KAF9886165.1"/>
    </source>
</evidence>
<dbReference type="SUPFAM" id="SSF53720">
    <property type="entry name" value="ALDH-like"/>
    <property type="match status" value="1"/>
</dbReference>
<dbReference type="FunFam" id="3.40.605.10:FF:000050">
    <property type="entry name" value="Aldehyde dehydrogenase, mitochondrial"/>
    <property type="match status" value="1"/>
</dbReference>
<dbReference type="InterPro" id="IPR016163">
    <property type="entry name" value="Ald_DH_C"/>
</dbReference>
<dbReference type="Proteomes" id="UP001194746">
    <property type="component" value="Unassembled WGS sequence"/>
</dbReference>
<feature type="domain" description="Aldehyde dehydrogenase" evidence="7">
    <location>
        <begin position="24"/>
        <end position="450"/>
    </location>
</feature>
<protein>
    <recommendedName>
        <fullName evidence="3">aldehyde dehydrogenase (NAD(+))</fullName>
        <ecNumber evidence="3">1.2.1.3</ecNumber>
    </recommendedName>
</protein>
<evidence type="ECO:0000259" key="7">
    <source>
        <dbReference type="Pfam" id="PF00171"/>
    </source>
</evidence>
<dbReference type="AlphaFoldDB" id="A0AAD4GR46"/>
<evidence type="ECO:0000256" key="2">
    <source>
        <dbReference type="ARBA" id="ARBA00023002"/>
    </source>
</evidence>
<feature type="active site" evidence="5">
    <location>
        <position position="257"/>
    </location>
</feature>
<organism evidence="8 9">
    <name type="scientific">Aspergillus nanangensis</name>
    <dbReference type="NCBI Taxonomy" id="2582783"/>
    <lineage>
        <taxon>Eukaryota</taxon>
        <taxon>Fungi</taxon>
        <taxon>Dikarya</taxon>
        <taxon>Ascomycota</taxon>
        <taxon>Pezizomycotina</taxon>
        <taxon>Eurotiomycetes</taxon>
        <taxon>Eurotiomycetidae</taxon>
        <taxon>Eurotiales</taxon>
        <taxon>Aspergillaceae</taxon>
        <taxon>Aspergillus</taxon>
        <taxon>Aspergillus subgen. Circumdati</taxon>
    </lineage>
</organism>
<dbReference type="FunFam" id="3.40.309.10:FF:000049">
    <property type="entry name" value="Aldehyde dehydrogenase"/>
    <property type="match status" value="1"/>
</dbReference>
<evidence type="ECO:0000256" key="1">
    <source>
        <dbReference type="ARBA" id="ARBA00009986"/>
    </source>
</evidence>
<evidence type="ECO:0000256" key="5">
    <source>
        <dbReference type="PROSITE-ProRule" id="PRU10007"/>
    </source>
</evidence>
<dbReference type="InterPro" id="IPR029510">
    <property type="entry name" value="Ald_DH_CS_GLU"/>
</dbReference>
<keyword evidence="2 6" id="KW-0560">Oxidoreductase</keyword>
<reference evidence="8" key="1">
    <citation type="journal article" date="2019" name="Beilstein J. Org. Chem.">
        <title>Nanangenines: drimane sesquiterpenoids as the dominant metabolite cohort of a novel Australian fungus, Aspergillus nanangensis.</title>
        <authorList>
            <person name="Lacey H.J."/>
            <person name="Gilchrist C.L.M."/>
            <person name="Crombie A."/>
            <person name="Kalaitzis J.A."/>
            <person name="Vuong D."/>
            <person name="Rutledge P.J."/>
            <person name="Turner P."/>
            <person name="Pitt J.I."/>
            <person name="Lacey E."/>
            <person name="Chooi Y.H."/>
            <person name="Piggott A.M."/>
        </authorList>
    </citation>
    <scope>NUCLEOTIDE SEQUENCE</scope>
    <source>
        <strain evidence="8">MST-FP2251</strain>
    </source>
</reference>
<dbReference type="Gene3D" id="3.40.605.10">
    <property type="entry name" value="Aldehyde Dehydrogenase, Chain A, domain 1"/>
    <property type="match status" value="1"/>
</dbReference>
<dbReference type="Gene3D" id="3.40.309.10">
    <property type="entry name" value="Aldehyde Dehydrogenase, Chain A, domain 2"/>
    <property type="match status" value="1"/>
</dbReference>
<accession>A0AAD4GR46</accession>
<dbReference type="EMBL" id="VCAU01000082">
    <property type="protein sequence ID" value="KAF9886165.1"/>
    <property type="molecule type" value="Genomic_DNA"/>
</dbReference>
<dbReference type="InterPro" id="IPR016161">
    <property type="entry name" value="Ald_DH/histidinol_DH"/>
</dbReference>
<evidence type="ECO:0000256" key="3">
    <source>
        <dbReference type="ARBA" id="ARBA00024226"/>
    </source>
</evidence>
<dbReference type="EC" id="1.2.1.3" evidence="3"/>
<gene>
    <name evidence="8" type="ORF">FE257_011990</name>
</gene>
<comment type="caution">
    <text evidence="8">The sequence shown here is derived from an EMBL/GenBank/DDBJ whole genome shotgun (WGS) entry which is preliminary data.</text>
</comment>